<dbReference type="Proteomes" id="UP000054886">
    <property type="component" value="Unassembled WGS sequence"/>
</dbReference>
<dbReference type="VEuPathDB" id="FungiDB:GVI51_M08481"/>
<dbReference type="VEuPathDB" id="FungiDB:B1J91_M08536g"/>
<comment type="caution">
    <text evidence="1">The sequence shown here is derived from an EMBL/GenBank/DDBJ whole genome shotgun (WGS) entry which is preliminary data.</text>
</comment>
<evidence type="ECO:0000313" key="2">
    <source>
        <dbReference type="Proteomes" id="UP000054886"/>
    </source>
</evidence>
<dbReference type="VEuPathDB" id="FungiDB:GWK60_M08481"/>
<organism evidence="1 2">
    <name type="scientific">Candida glabrata</name>
    <name type="common">Yeast</name>
    <name type="synonym">Torulopsis glabrata</name>
    <dbReference type="NCBI Taxonomy" id="5478"/>
    <lineage>
        <taxon>Eukaryota</taxon>
        <taxon>Fungi</taxon>
        <taxon>Dikarya</taxon>
        <taxon>Ascomycota</taxon>
        <taxon>Saccharomycotina</taxon>
        <taxon>Saccharomycetes</taxon>
        <taxon>Saccharomycetales</taxon>
        <taxon>Saccharomycetaceae</taxon>
        <taxon>Nakaseomyces</taxon>
    </lineage>
</organism>
<evidence type="ECO:0000313" key="1">
    <source>
        <dbReference type="EMBL" id="KTB04231.1"/>
    </source>
</evidence>
<reference evidence="1 2" key="1">
    <citation type="submission" date="2015-10" db="EMBL/GenBank/DDBJ databases">
        <title>Draft genomes sequences of Candida glabrata isolates 1A, 1B, 2A, 2B, 3A and 3B.</title>
        <authorList>
            <person name="Haavelsrud O.E."/>
            <person name="Gaustad P."/>
        </authorList>
    </citation>
    <scope>NUCLEOTIDE SEQUENCE [LARGE SCALE GENOMIC DNA]</scope>
    <source>
        <strain evidence="1">910700640</strain>
    </source>
</reference>
<dbReference type="VEuPathDB" id="FungiDB:CAGL0M08536g"/>
<dbReference type="EMBL" id="LLZZ01000117">
    <property type="protein sequence ID" value="KTB04231.1"/>
    <property type="molecule type" value="Genomic_DNA"/>
</dbReference>
<gene>
    <name evidence="1" type="ORF">AO440_004219</name>
</gene>
<proteinExistence type="predicted"/>
<name>A0A0W0CJB1_CANGB</name>
<keyword evidence="1" id="KW-0830">Ubiquinone</keyword>
<sequence>MSRCLSKSLRDYLAWVNLPVARSNFFITYDYRLRHQRQQNALTADLLRSVATCLAKYLLVDYKLNEYPYYDLTVVNVFSNYRQSMEILSAAMRYLKPVVDRQLLSRVKVYMMPLYPSPQHPGETRQVSENVWVLGDDQAVFGTPATLQDMRLADLLPLEYSTASSIAEEDPVHVVMFDDVLQNLAPDLVRVRPDCGNVNTSAGAGGSASGSASAGEWEQCFVNTSDMSRTYLGQGMGMDPLCELAVQLCLPPAENVACGTEVYVPSQAALLFSHLKRRFPEHKLFAVDSFEVTHETMYFRWKSWLAAIMGFGTRGITGTGTGSASAPCGIESSSLVLGYTSGTGTSTSYSHRALKLVPNAHQCQLLYTGINDGRKACTVEPLDTFIDKWRGSDLPAPEAGPFSVMYQE</sequence>
<protein>
    <submittedName>
        <fullName evidence="1">NADH dehydrogenase [ubiquinone] complex I, assembly factor 7-like protein</fullName>
    </submittedName>
</protein>
<dbReference type="AlphaFoldDB" id="A0A0W0CJB1"/>
<accession>A0A0W0CJB1</accession>